<reference evidence="2 3" key="1">
    <citation type="journal article" date="2016" name="Front. Microbiol.">
        <title>Comparative Genomics Analysis of Streptomyces Species Reveals Their Adaptation to the Marine Environment and Their Diversity at the Genomic Level.</title>
        <authorList>
            <person name="Tian X."/>
            <person name="Zhang Z."/>
            <person name="Yang T."/>
            <person name="Chen M."/>
            <person name="Li J."/>
            <person name="Chen F."/>
            <person name="Yang J."/>
            <person name="Li W."/>
            <person name="Zhang B."/>
            <person name="Zhang Z."/>
            <person name="Wu J."/>
            <person name="Zhang C."/>
            <person name="Long L."/>
            <person name="Xiao J."/>
        </authorList>
    </citation>
    <scope>NUCLEOTIDE SEQUENCE [LARGE SCALE GENOMIC DNA]</scope>
    <source>
        <strain evidence="2 3">SCSIO M10379</strain>
    </source>
</reference>
<evidence type="ECO:0000313" key="2">
    <source>
        <dbReference type="EMBL" id="OEU99280.1"/>
    </source>
</evidence>
<organism evidence="2 3">
    <name type="scientific">Streptomyces qinglanensis</name>
    <dbReference type="NCBI Taxonomy" id="943816"/>
    <lineage>
        <taxon>Bacteria</taxon>
        <taxon>Bacillati</taxon>
        <taxon>Actinomycetota</taxon>
        <taxon>Actinomycetes</taxon>
        <taxon>Kitasatosporales</taxon>
        <taxon>Streptomycetaceae</taxon>
        <taxon>Streptomyces</taxon>
    </lineage>
</organism>
<dbReference type="RefSeq" id="WP_069992205.1">
    <property type="nucleotide sequence ID" value="NZ_LJGV01000022.1"/>
</dbReference>
<gene>
    <name evidence="2" type="ORF">AN217_17335</name>
</gene>
<accession>A0A1E7K5S2</accession>
<dbReference type="EMBL" id="LJGV01000022">
    <property type="protein sequence ID" value="OEU99280.1"/>
    <property type="molecule type" value="Genomic_DNA"/>
</dbReference>
<dbReference type="PATRIC" id="fig|943816.4.peg.2949"/>
<evidence type="ECO:0000256" key="1">
    <source>
        <dbReference type="SAM" id="MobiDB-lite"/>
    </source>
</evidence>
<dbReference type="AlphaFoldDB" id="A0A1E7K5S2"/>
<protein>
    <submittedName>
        <fullName evidence="2">Uncharacterized protein</fullName>
    </submittedName>
</protein>
<feature type="region of interest" description="Disordered" evidence="1">
    <location>
        <begin position="516"/>
        <end position="536"/>
    </location>
</feature>
<comment type="caution">
    <text evidence="2">The sequence shown here is derived from an EMBL/GenBank/DDBJ whole genome shotgun (WGS) entry which is preliminary data.</text>
</comment>
<evidence type="ECO:0000313" key="3">
    <source>
        <dbReference type="Proteomes" id="UP000175829"/>
    </source>
</evidence>
<dbReference type="Proteomes" id="UP000175829">
    <property type="component" value="Unassembled WGS sequence"/>
</dbReference>
<feature type="compositionally biased region" description="Basic and acidic residues" evidence="1">
    <location>
        <begin position="516"/>
        <end position="530"/>
    </location>
</feature>
<sequence>MQDAHDFSGADYGSYDDIRKVVGRADAGKAADLAKELSRQAANGDRIDQTKLDSFNDLAELQHSNPVFAERLATKLGPKGTLEFWRMMSGDGPEIMTKSEYGREMVRLRDNLGMTLATASRVKSPEMAKWKHDLIGLAGRPIAYPDMHAMHDPVGFQVMSSLMGKGKFDKDFLHDYEEKLRAFDKKIGGEGQAWSMVGWQGTDLDPSGLGRGSDPMAGLLKAASHNPDFATDLFKDPDTAEYYLRDREYPPEDPYLEDGKSRAAEALGDALYAGGSGLNPDDPNATYTEHLQGQNTAFHNIFDRLAAEKDDMLPEVRESMAMLLGNHGDETYDTMSAVAGSRDTPLDQQELMEISKQISRTPEGYAALNQAMNQSMVNDILTEKDHPSLSADHVGRTLGFEVQARQQAIADSTEADQKAAGWKGYFGYFTVAELSTIPPLAPVGGHIANAAFGISKAWTEDEQAQIAEDGALKNKDVSFARANQIKELGHLWYEVNGNSDFAQNDDEWGSEESLEYRFDEKANDGEKNAERILGAE</sequence>
<name>A0A1E7K5S2_9ACTN</name>
<proteinExistence type="predicted"/>